<dbReference type="InterPro" id="IPR013427">
    <property type="entry name" value="Haem-bd_dom_put"/>
</dbReference>
<feature type="signal peptide" evidence="5">
    <location>
        <begin position="1"/>
        <end position="19"/>
    </location>
</feature>
<evidence type="ECO:0000313" key="7">
    <source>
        <dbReference type="EMBL" id="UZD24238.1"/>
    </source>
</evidence>
<dbReference type="RefSeq" id="WP_264810955.1">
    <property type="nucleotide sequence ID" value="NZ_CP110226.1"/>
</dbReference>
<name>A0ABY6MM41_9BACT</name>
<sequence>MSKISLPLATLAGALFAFGCSSPDNRKADLRELTEFYTPSGLDSASLQSDSTDLVFSNFAGPDVVPSPSALSVSPYGEVFVGVDMMGSLGKEPGKGSIVKLIDSDNDGEMDSHTEFTKVDNPRGIIALRDKVYVLHTQFSEETGQAEGMNLVVFTDANGDGVADGPSQLLIEGISSPEHLRSRGTDHSTNGIRMGIDGWIYIAVGDFGFHDAEDREGTKLTMLGGGIVRVRPDGTEMEVYTHGTRNIYDVAIDPFMNIYTRGNTNDGGGWNIRFIHYTQSGEYGYPNLFKNFTDEIIPALADLGGGSGTGSYFMDDDRWPAKYNHVPMMADWGRSQLYIHRVSMDGPGFTQADEEFIKLSQITDVDLDASGRMFLSAWDGAGYRGSPEKGYVVRVVPEGWEYEAFPDLKNASLEELTALLKATNSVARFHAQQELLARFPEDAGAAALSIASDKALPLEARVAGIYTYAQATCQAGNEELLKLSEEEAIREFALRAMADRKTCLQGAPLEPFIEGVTDPNDRVKAAAIVALGRIGNADAAEELLKVKVPESFKQPEKDTEGPHATPNSDIILPHIAMQSLVKLNAVEAAVEAIGGENSKLALWTLRYMHDPKAVDGLIGAYESTDELELKAEILSTLSRLYKKEAPYDGSWWWGTRPDTHGPYYKAIDWEESEKIKSFLVQEWQSYEDPMKKQFFAELNERNRMDIPEFGNEGSNLVINETEVDLEEIKNKKGQVGQASIEDVILAVSDIKGDPVKGKALFTSQGCIACHSVEKGQPLKGPFMGQIGSIMNRSQITESILKPNASISQGFGTVKVETKDEKVYMGFVTGENANELVLQDIGGNATKLNKSDIKSREELENSMMPPGLANALSYEELASLVSYLEAQK</sequence>
<feature type="chain" id="PRO_5046133103" evidence="5">
    <location>
        <begin position="20"/>
        <end position="887"/>
    </location>
</feature>
<dbReference type="PROSITE" id="PS51007">
    <property type="entry name" value="CYTC"/>
    <property type="match status" value="1"/>
</dbReference>
<evidence type="ECO:0000256" key="4">
    <source>
        <dbReference type="PROSITE-ProRule" id="PRU00433"/>
    </source>
</evidence>
<keyword evidence="5" id="KW-0732">Signal</keyword>
<dbReference type="Gene3D" id="1.25.10.10">
    <property type="entry name" value="Leucine-rich Repeat Variant"/>
    <property type="match status" value="1"/>
</dbReference>
<feature type="domain" description="Cytochrome c" evidence="6">
    <location>
        <begin position="752"/>
        <end position="887"/>
    </location>
</feature>
<dbReference type="PANTHER" id="PTHR33546:SF1">
    <property type="entry name" value="LARGE, MULTIFUNCTIONAL SECRETED PROTEIN"/>
    <property type="match status" value="1"/>
</dbReference>
<dbReference type="Gene3D" id="1.10.760.10">
    <property type="entry name" value="Cytochrome c-like domain"/>
    <property type="match status" value="1"/>
</dbReference>
<reference evidence="7" key="1">
    <citation type="submission" date="2022-10" db="EMBL/GenBank/DDBJ databases">
        <title>Algoriphagus sp. a novel bacteria isolate from halophytes salicornia europaea.</title>
        <authorList>
            <person name="Peng Y."/>
            <person name="Jiang L."/>
            <person name="Lee J."/>
        </authorList>
    </citation>
    <scope>NUCLEOTIDE SEQUENCE</scope>
    <source>
        <strain evidence="7">TR-M5</strain>
    </source>
</reference>
<dbReference type="InterPro" id="IPR055557">
    <property type="entry name" value="DUF7133"/>
</dbReference>
<evidence type="ECO:0000313" key="8">
    <source>
        <dbReference type="Proteomes" id="UP001163156"/>
    </source>
</evidence>
<dbReference type="SUPFAM" id="SSF46626">
    <property type="entry name" value="Cytochrome c"/>
    <property type="match status" value="1"/>
</dbReference>
<dbReference type="InterPro" id="IPR011042">
    <property type="entry name" value="6-blade_b-propeller_TolB-like"/>
</dbReference>
<dbReference type="PROSITE" id="PS51257">
    <property type="entry name" value="PROKAR_LIPOPROTEIN"/>
    <property type="match status" value="1"/>
</dbReference>
<protein>
    <submittedName>
        <fullName evidence="7">C-type cytochrome</fullName>
    </submittedName>
</protein>
<dbReference type="EMBL" id="CP110226">
    <property type="protein sequence ID" value="UZD24238.1"/>
    <property type="molecule type" value="Genomic_DNA"/>
</dbReference>
<proteinExistence type="predicted"/>
<dbReference type="NCBIfam" id="TIGR02603">
    <property type="entry name" value="CxxCH_TIGR02603"/>
    <property type="match status" value="1"/>
</dbReference>
<dbReference type="SUPFAM" id="SSF48371">
    <property type="entry name" value="ARM repeat"/>
    <property type="match status" value="1"/>
</dbReference>
<evidence type="ECO:0000259" key="6">
    <source>
        <dbReference type="PROSITE" id="PS51007"/>
    </source>
</evidence>
<dbReference type="Pfam" id="PF23500">
    <property type="entry name" value="DUF7133"/>
    <property type="match status" value="1"/>
</dbReference>
<evidence type="ECO:0000256" key="2">
    <source>
        <dbReference type="ARBA" id="ARBA00022723"/>
    </source>
</evidence>
<dbReference type="PANTHER" id="PTHR33546">
    <property type="entry name" value="LARGE, MULTIFUNCTIONAL SECRETED PROTEIN-RELATED"/>
    <property type="match status" value="1"/>
</dbReference>
<evidence type="ECO:0000256" key="3">
    <source>
        <dbReference type="ARBA" id="ARBA00023004"/>
    </source>
</evidence>
<keyword evidence="1 4" id="KW-0349">Heme</keyword>
<keyword evidence="8" id="KW-1185">Reference proteome</keyword>
<gene>
    <name evidence="7" type="ORF">OM944_06990</name>
</gene>
<dbReference type="InterPro" id="IPR011041">
    <property type="entry name" value="Quinoprot_gluc/sorb_DH_b-prop"/>
</dbReference>
<dbReference type="Proteomes" id="UP001163156">
    <property type="component" value="Chromosome"/>
</dbReference>
<keyword evidence="3 4" id="KW-0408">Iron</keyword>
<dbReference type="SUPFAM" id="SSF50952">
    <property type="entry name" value="Soluble quinoprotein glucose dehydrogenase"/>
    <property type="match status" value="1"/>
</dbReference>
<accession>A0ABY6MM41</accession>
<dbReference type="Pfam" id="PF13646">
    <property type="entry name" value="HEAT_2"/>
    <property type="match status" value="1"/>
</dbReference>
<dbReference type="InterPro" id="IPR016024">
    <property type="entry name" value="ARM-type_fold"/>
</dbReference>
<dbReference type="InterPro" id="IPR011989">
    <property type="entry name" value="ARM-like"/>
</dbReference>
<evidence type="ECO:0000256" key="5">
    <source>
        <dbReference type="SAM" id="SignalP"/>
    </source>
</evidence>
<evidence type="ECO:0000256" key="1">
    <source>
        <dbReference type="ARBA" id="ARBA00022617"/>
    </source>
</evidence>
<organism evidence="7 8">
    <name type="scientific">Algoriphagus halophytocola</name>
    <dbReference type="NCBI Taxonomy" id="2991499"/>
    <lineage>
        <taxon>Bacteria</taxon>
        <taxon>Pseudomonadati</taxon>
        <taxon>Bacteroidota</taxon>
        <taxon>Cytophagia</taxon>
        <taxon>Cytophagales</taxon>
        <taxon>Cyclobacteriaceae</taxon>
        <taxon>Algoriphagus</taxon>
    </lineage>
</organism>
<dbReference type="InterPro" id="IPR036909">
    <property type="entry name" value="Cyt_c-like_dom_sf"/>
</dbReference>
<dbReference type="Gene3D" id="2.120.10.30">
    <property type="entry name" value="TolB, C-terminal domain"/>
    <property type="match status" value="1"/>
</dbReference>
<dbReference type="InterPro" id="IPR009056">
    <property type="entry name" value="Cyt_c-like_dom"/>
</dbReference>
<keyword evidence="2 4" id="KW-0479">Metal-binding</keyword>